<dbReference type="EMBL" id="JBBWWQ010000007">
    <property type="protein sequence ID" value="KAK8943208.1"/>
    <property type="molecule type" value="Genomic_DNA"/>
</dbReference>
<gene>
    <name evidence="1" type="ORF">KSP39_PZI008737</name>
</gene>
<reference evidence="1 2" key="1">
    <citation type="journal article" date="2022" name="Nat. Plants">
        <title>Genomes of leafy and leafless Platanthera orchids illuminate the evolution of mycoheterotrophy.</title>
        <authorList>
            <person name="Li M.H."/>
            <person name="Liu K.W."/>
            <person name="Li Z."/>
            <person name="Lu H.C."/>
            <person name="Ye Q.L."/>
            <person name="Zhang D."/>
            <person name="Wang J.Y."/>
            <person name="Li Y.F."/>
            <person name="Zhong Z.M."/>
            <person name="Liu X."/>
            <person name="Yu X."/>
            <person name="Liu D.K."/>
            <person name="Tu X.D."/>
            <person name="Liu B."/>
            <person name="Hao Y."/>
            <person name="Liao X.Y."/>
            <person name="Jiang Y.T."/>
            <person name="Sun W.H."/>
            <person name="Chen J."/>
            <person name="Chen Y.Q."/>
            <person name="Ai Y."/>
            <person name="Zhai J.W."/>
            <person name="Wu S.S."/>
            <person name="Zhou Z."/>
            <person name="Hsiao Y.Y."/>
            <person name="Wu W.L."/>
            <person name="Chen Y.Y."/>
            <person name="Lin Y.F."/>
            <person name="Hsu J.L."/>
            <person name="Li C.Y."/>
            <person name="Wang Z.W."/>
            <person name="Zhao X."/>
            <person name="Zhong W.Y."/>
            <person name="Ma X.K."/>
            <person name="Ma L."/>
            <person name="Huang J."/>
            <person name="Chen G.Z."/>
            <person name="Huang M.Z."/>
            <person name="Huang L."/>
            <person name="Peng D.H."/>
            <person name="Luo Y.B."/>
            <person name="Zou S.Q."/>
            <person name="Chen S.P."/>
            <person name="Lan S."/>
            <person name="Tsai W.C."/>
            <person name="Van de Peer Y."/>
            <person name="Liu Z.J."/>
        </authorList>
    </citation>
    <scope>NUCLEOTIDE SEQUENCE [LARGE SCALE GENOMIC DNA]</scope>
    <source>
        <strain evidence="1">Lor287</strain>
    </source>
</reference>
<evidence type="ECO:0000313" key="2">
    <source>
        <dbReference type="Proteomes" id="UP001418222"/>
    </source>
</evidence>
<dbReference type="AlphaFoldDB" id="A0AAP0BMN3"/>
<proteinExistence type="predicted"/>
<protein>
    <submittedName>
        <fullName evidence="1">Uncharacterized protein</fullName>
    </submittedName>
</protein>
<accession>A0AAP0BMN3</accession>
<keyword evidence="2" id="KW-1185">Reference proteome</keyword>
<organism evidence="1 2">
    <name type="scientific">Platanthera zijinensis</name>
    <dbReference type="NCBI Taxonomy" id="2320716"/>
    <lineage>
        <taxon>Eukaryota</taxon>
        <taxon>Viridiplantae</taxon>
        <taxon>Streptophyta</taxon>
        <taxon>Embryophyta</taxon>
        <taxon>Tracheophyta</taxon>
        <taxon>Spermatophyta</taxon>
        <taxon>Magnoliopsida</taxon>
        <taxon>Liliopsida</taxon>
        <taxon>Asparagales</taxon>
        <taxon>Orchidaceae</taxon>
        <taxon>Orchidoideae</taxon>
        <taxon>Orchideae</taxon>
        <taxon>Orchidinae</taxon>
        <taxon>Platanthera</taxon>
    </lineage>
</organism>
<name>A0AAP0BMN3_9ASPA</name>
<evidence type="ECO:0000313" key="1">
    <source>
        <dbReference type="EMBL" id="KAK8943208.1"/>
    </source>
</evidence>
<sequence length="177" mass="20258">MGKIVRVPAGADDIHFIVPHQRIIVITKQRIMLLQALSEELDRESSKIIWDIPLDAVHGIEFVKGGILNKKNEGHIVPVFTPTQPSQVKIYSDSFRESEDSMQVIECNDEQEGQESQAEVLFLIIERKWDAVFSNVKTETLKKGCDMEEEAEEDRDLQKMEMESQLLQEEDGVTQEC</sequence>
<dbReference type="Proteomes" id="UP001418222">
    <property type="component" value="Unassembled WGS sequence"/>
</dbReference>
<comment type="caution">
    <text evidence="1">The sequence shown here is derived from an EMBL/GenBank/DDBJ whole genome shotgun (WGS) entry which is preliminary data.</text>
</comment>